<dbReference type="AlphaFoldDB" id="A0A369NZG5"/>
<evidence type="ECO:0000259" key="5">
    <source>
        <dbReference type="PROSITE" id="PS50995"/>
    </source>
</evidence>
<evidence type="ECO:0000313" key="7">
    <source>
        <dbReference type="Proteomes" id="UP000253805"/>
    </source>
</evidence>
<dbReference type="GO" id="GO:0003677">
    <property type="term" value="F:DNA binding"/>
    <property type="evidence" value="ECO:0007669"/>
    <property type="project" value="UniProtKB-KW"/>
</dbReference>
<comment type="caution">
    <text evidence="6">The sequence shown here is derived from an EMBL/GenBank/DDBJ whole genome shotgun (WGS) entry which is preliminary data.</text>
</comment>
<gene>
    <name evidence="6" type="ORF">C1850_05450</name>
</gene>
<dbReference type="InterPro" id="IPR036390">
    <property type="entry name" value="WH_DNA-bd_sf"/>
</dbReference>
<dbReference type="PROSITE" id="PS50995">
    <property type="entry name" value="HTH_MARR_2"/>
    <property type="match status" value="1"/>
</dbReference>
<reference evidence="6 7" key="1">
    <citation type="journal article" date="2018" name="Elife">
        <title>Discovery and characterization of a prevalent human gut bacterial enzyme sufficient for the inactivation of a family of plant toxins.</title>
        <authorList>
            <person name="Koppel N."/>
            <person name="Bisanz J.E."/>
            <person name="Pandelia M.E."/>
            <person name="Turnbaugh P.J."/>
            <person name="Balskus E.P."/>
        </authorList>
    </citation>
    <scope>NUCLEOTIDE SEQUENCE [LARGE SCALE GENOMIC DNA]</scope>
    <source>
        <strain evidence="6 7">OB21 GAM 11</strain>
    </source>
</reference>
<dbReference type="InterPro" id="IPR023187">
    <property type="entry name" value="Tscrpt_reg_MarR-type_CS"/>
</dbReference>
<dbReference type="InterPro" id="IPR036388">
    <property type="entry name" value="WH-like_DNA-bd_sf"/>
</dbReference>
<proteinExistence type="predicted"/>
<evidence type="ECO:0000313" key="6">
    <source>
        <dbReference type="EMBL" id="RDC44880.1"/>
    </source>
</evidence>
<dbReference type="PANTHER" id="PTHR42756">
    <property type="entry name" value="TRANSCRIPTIONAL REGULATOR, MARR"/>
    <property type="match status" value="1"/>
</dbReference>
<evidence type="ECO:0000256" key="3">
    <source>
        <dbReference type="ARBA" id="ARBA00023163"/>
    </source>
</evidence>
<feature type="region of interest" description="Disordered" evidence="4">
    <location>
        <begin position="158"/>
        <end position="179"/>
    </location>
</feature>
<keyword evidence="3" id="KW-0804">Transcription</keyword>
<dbReference type="Pfam" id="PF12802">
    <property type="entry name" value="MarR_2"/>
    <property type="match status" value="1"/>
</dbReference>
<dbReference type="Gene3D" id="1.10.10.10">
    <property type="entry name" value="Winged helix-like DNA-binding domain superfamily/Winged helix DNA-binding domain"/>
    <property type="match status" value="1"/>
</dbReference>
<accession>A0A369NZG5</accession>
<feature type="domain" description="HTH marR-type" evidence="5">
    <location>
        <begin position="26"/>
        <end position="156"/>
    </location>
</feature>
<organism evidence="6 7">
    <name type="scientific">Adlercreutzia equolifaciens subsp. celatus</name>
    <dbReference type="NCBI Taxonomy" id="394340"/>
    <lineage>
        <taxon>Bacteria</taxon>
        <taxon>Bacillati</taxon>
        <taxon>Actinomycetota</taxon>
        <taxon>Coriobacteriia</taxon>
        <taxon>Eggerthellales</taxon>
        <taxon>Eggerthellaceae</taxon>
        <taxon>Adlercreutzia</taxon>
    </lineage>
</organism>
<dbReference type="SMART" id="SM00347">
    <property type="entry name" value="HTH_MARR"/>
    <property type="match status" value="1"/>
</dbReference>
<dbReference type="SUPFAM" id="SSF46785">
    <property type="entry name" value="Winged helix' DNA-binding domain"/>
    <property type="match status" value="1"/>
</dbReference>
<dbReference type="GO" id="GO:0003700">
    <property type="term" value="F:DNA-binding transcription factor activity"/>
    <property type="evidence" value="ECO:0007669"/>
    <property type="project" value="InterPro"/>
</dbReference>
<keyword evidence="1" id="KW-0805">Transcription regulation</keyword>
<keyword evidence="2" id="KW-0238">DNA-binding</keyword>
<sequence>MAQARDRARAADLDAATGEALDQAVTMEFILLYHRLAQRYLRQFLGHGPSPLHNPLRGQGQVIAALKKRDGISTKELAAMLDIRTASLNELLVKLEAKGLIERSRSASDGRVIVVRLTEAGRAVEQAPIDELSLFYEELSDDDKRQLVRALDSISSAVKRAEESDGQTEGDPCAKGPEELKRLRQNILRKLIEAQRADVAGGRGE</sequence>
<dbReference type="PANTHER" id="PTHR42756:SF1">
    <property type="entry name" value="TRANSCRIPTIONAL REPRESSOR OF EMRAB OPERON"/>
    <property type="match status" value="1"/>
</dbReference>
<dbReference type="PRINTS" id="PR00598">
    <property type="entry name" value="HTHMARR"/>
</dbReference>
<dbReference type="Proteomes" id="UP000253805">
    <property type="component" value="Unassembled WGS sequence"/>
</dbReference>
<evidence type="ECO:0000256" key="2">
    <source>
        <dbReference type="ARBA" id="ARBA00023125"/>
    </source>
</evidence>
<evidence type="ECO:0000256" key="4">
    <source>
        <dbReference type="SAM" id="MobiDB-lite"/>
    </source>
</evidence>
<evidence type="ECO:0000256" key="1">
    <source>
        <dbReference type="ARBA" id="ARBA00023015"/>
    </source>
</evidence>
<protein>
    <recommendedName>
        <fullName evidence="5">HTH marR-type domain-containing protein</fullName>
    </recommendedName>
</protein>
<dbReference type="PROSITE" id="PS01117">
    <property type="entry name" value="HTH_MARR_1"/>
    <property type="match status" value="1"/>
</dbReference>
<dbReference type="InterPro" id="IPR000835">
    <property type="entry name" value="HTH_MarR-typ"/>
</dbReference>
<name>A0A369NZG5_9ACTN</name>
<dbReference type="EMBL" id="PPUT01000011">
    <property type="protein sequence ID" value="RDC44880.1"/>
    <property type="molecule type" value="Genomic_DNA"/>
</dbReference>